<dbReference type="AlphaFoldDB" id="A0A0M8MXW7"/>
<gene>
    <name evidence="1" type="ORF">Malapachy_3005</name>
</gene>
<sequence length="130" mass="15079">MAQDRLQQLASQDLPFRTFDVLTLLQEYASSIQEEKKDQILSHPVIETTSDRDAFTPSMLMHRVLFWSHHLVSPTKRKQFAAWCPELQVWGLYKLGYPGFLVFEGAKDDVTEIAKRVKVEHAMACPFYAY</sequence>
<dbReference type="RefSeq" id="XP_017994186.1">
    <property type="nucleotide sequence ID" value="XM_018137486.1"/>
</dbReference>
<proteinExistence type="predicted"/>
<organism evidence="1 2">
    <name type="scientific">Malassezia pachydermatis</name>
    <dbReference type="NCBI Taxonomy" id="77020"/>
    <lineage>
        <taxon>Eukaryota</taxon>
        <taxon>Fungi</taxon>
        <taxon>Dikarya</taxon>
        <taxon>Basidiomycota</taxon>
        <taxon>Ustilaginomycotina</taxon>
        <taxon>Malasseziomycetes</taxon>
        <taxon>Malasseziales</taxon>
        <taxon>Malasseziaceae</taxon>
        <taxon>Malassezia</taxon>
    </lineage>
</organism>
<dbReference type="VEuPathDB" id="FungiDB:Malapachy_3005"/>
<dbReference type="OrthoDB" id="432412at2759"/>
<reference evidence="1 2" key="1">
    <citation type="submission" date="2015-07" db="EMBL/GenBank/DDBJ databases">
        <title>Draft Genome Sequence of Malassezia furfur CBS1878 and Malassezia pachydermatis CBS1879.</title>
        <authorList>
            <person name="Triana S."/>
            <person name="Ohm R."/>
            <person name="Gonzalez A."/>
            <person name="DeCock H."/>
            <person name="Restrepo S."/>
            <person name="Celis A."/>
        </authorList>
    </citation>
    <scope>NUCLEOTIDE SEQUENCE [LARGE SCALE GENOMIC DNA]</scope>
    <source>
        <strain evidence="1 2">CBS 1879</strain>
    </source>
</reference>
<dbReference type="PANTHER" id="PTHR15955">
    <property type="entry name" value="RWD DOMAIN CONTAINING PROTEIN 2"/>
    <property type="match status" value="1"/>
</dbReference>
<dbReference type="Proteomes" id="UP000037751">
    <property type="component" value="Unassembled WGS sequence"/>
</dbReference>
<name>A0A0M8MXW7_9BASI</name>
<dbReference type="PANTHER" id="PTHR15955:SF8">
    <property type="entry name" value="RWD DOMAIN-CONTAINING PROTEIN 2B-RELATED"/>
    <property type="match status" value="1"/>
</dbReference>
<protein>
    <submittedName>
        <fullName evidence="1">Uncharacterized protein</fullName>
    </submittedName>
</protein>
<dbReference type="GeneID" id="28729362"/>
<dbReference type="STRING" id="77020.A0A0M8MXW7"/>
<dbReference type="EMBL" id="LGAV01000001">
    <property type="protein sequence ID" value="KOS16554.1"/>
    <property type="molecule type" value="Genomic_DNA"/>
</dbReference>
<evidence type="ECO:0000313" key="2">
    <source>
        <dbReference type="Proteomes" id="UP000037751"/>
    </source>
</evidence>
<comment type="caution">
    <text evidence="1">The sequence shown here is derived from an EMBL/GenBank/DDBJ whole genome shotgun (WGS) entry which is preliminary data.</text>
</comment>
<evidence type="ECO:0000313" key="1">
    <source>
        <dbReference type="EMBL" id="KOS16554.1"/>
    </source>
</evidence>
<dbReference type="InterPro" id="IPR017359">
    <property type="entry name" value="Phi-like"/>
</dbReference>
<accession>A0A0M8MXW7</accession>
<keyword evidence="2" id="KW-1185">Reference proteome</keyword>